<dbReference type="Pfam" id="PF00563">
    <property type="entry name" value="EAL"/>
    <property type="match status" value="1"/>
</dbReference>
<comment type="caution">
    <text evidence="5">The sequence shown here is derived from an EMBL/GenBank/DDBJ whole genome shotgun (WGS) entry which is preliminary data.</text>
</comment>
<dbReference type="PROSITE" id="PS50112">
    <property type="entry name" value="PAS"/>
    <property type="match status" value="1"/>
</dbReference>
<dbReference type="PANTHER" id="PTHR44757:SF2">
    <property type="entry name" value="BIOFILM ARCHITECTURE MAINTENANCE PROTEIN MBAA"/>
    <property type="match status" value="1"/>
</dbReference>
<feature type="domain" description="GGDEF" evidence="4">
    <location>
        <begin position="171"/>
        <end position="303"/>
    </location>
</feature>
<dbReference type="InterPro" id="IPR035965">
    <property type="entry name" value="PAS-like_dom_sf"/>
</dbReference>
<sequence length="570" mass="65550">MLIPAQDEIRKELSDIKYALDKSSILVVTDVKGVITYVNEKFCAISQYEKEELVGSTHRIINSGYHSKAFFKEMWETIQKGEIWQGEIQNKAKDGTLYWVDTTIVPFLDGEGKPYQYVAIRNDISARKKVEEDLRLSQEDYRRLAHFDSLTELPNRLNFNLTLSKKMKDLEQLAVMFLDFDRFKLINDTYGHSFGDILLKKVADRLKNIIEDEMVVSRQGGDEFIFIVPYKHVDEVERVAAEILKLFSNPFKVEQQEIFISTSIGISLYPHQSNNSEELLKQADISMYKAKQNGGNQFLFYEEHQQLEVIETLELENGLRKAIEQNELSLFYQPKVNILSGQTYGVEALIRWNHPTLGIVSPMNFIPIAEKTGLIVPIGEWVLRTACEKAKMLLDQNIEIRISVNVSMVQLLQGDFVKNVNDILTAVDLPAHYLELEITETVAMKHKEFTIKVLSALKNMGVKLAIDDFGTGYSSLNYLKEMPIDIIKIDKSFIWDMKESKFDLTLIESIISVCHSLDLTVIAEGVETEEQYEILRMKDCDDVQGYLFSKPLPEKELDKYLSEARGSKWD</sequence>
<dbReference type="NCBIfam" id="TIGR00254">
    <property type="entry name" value="GGDEF"/>
    <property type="match status" value="1"/>
</dbReference>
<dbReference type="InterPro" id="IPR000160">
    <property type="entry name" value="GGDEF_dom"/>
</dbReference>
<dbReference type="SUPFAM" id="SSF55785">
    <property type="entry name" value="PYP-like sensor domain (PAS domain)"/>
    <property type="match status" value="1"/>
</dbReference>
<dbReference type="InterPro" id="IPR029787">
    <property type="entry name" value="Nucleotide_cyclase"/>
</dbReference>
<evidence type="ECO:0000259" key="4">
    <source>
        <dbReference type="PROSITE" id="PS50887"/>
    </source>
</evidence>
<evidence type="ECO:0000259" key="2">
    <source>
        <dbReference type="PROSITE" id="PS50113"/>
    </source>
</evidence>
<dbReference type="PROSITE" id="PS50883">
    <property type="entry name" value="EAL"/>
    <property type="match status" value="1"/>
</dbReference>
<dbReference type="Pfam" id="PF00990">
    <property type="entry name" value="GGDEF"/>
    <property type="match status" value="1"/>
</dbReference>
<dbReference type="CDD" id="cd01948">
    <property type="entry name" value="EAL"/>
    <property type="match status" value="1"/>
</dbReference>
<dbReference type="RefSeq" id="WP_275118332.1">
    <property type="nucleotide sequence ID" value="NZ_JAOTPO010000005.1"/>
</dbReference>
<feature type="domain" description="EAL" evidence="3">
    <location>
        <begin position="312"/>
        <end position="565"/>
    </location>
</feature>
<dbReference type="InterPro" id="IPR001633">
    <property type="entry name" value="EAL_dom"/>
</dbReference>
<dbReference type="SUPFAM" id="SSF55073">
    <property type="entry name" value="Nucleotide cyclase"/>
    <property type="match status" value="1"/>
</dbReference>
<dbReference type="NCBIfam" id="TIGR00229">
    <property type="entry name" value="sensory_box"/>
    <property type="match status" value="1"/>
</dbReference>
<reference evidence="5" key="1">
    <citation type="submission" date="2024-05" db="EMBL/GenBank/DDBJ databases">
        <title>Alkalihalobacillus sp. strain MEB203 novel alkaliphilic bacterium from Lonar Lake, India.</title>
        <authorList>
            <person name="Joshi A."/>
            <person name="Thite S."/>
            <person name="Mengade P."/>
        </authorList>
    </citation>
    <scope>NUCLEOTIDE SEQUENCE</scope>
    <source>
        <strain evidence="5">MEB 203</strain>
    </source>
</reference>
<dbReference type="InterPro" id="IPR000700">
    <property type="entry name" value="PAS-assoc_C"/>
</dbReference>
<dbReference type="Gene3D" id="3.20.20.450">
    <property type="entry name" value="EAL domain"/>
    <property type="match status" value="1"/>
</dbReference>
<dbReference type="Gene3D" id="3.30.70.270">
    <property type="match status" value="1"/>
</dbReference>
<dbReference type="CDD" id="cd01949">
    <property type="entry name" value="GGDEF"/>
    <property type="match status" value="1"/>
</dbReference>
<name>A0ABT5VDI5_9BACI</name>
<feature type="domain" description="PAS" evidence="1">
    <location>
        <begin position="12"/>
        <end position="55"/>
    </location>
</feature>
<protein>
    <submittedName>
        <fullName evidence="5">EAL domain-containing protein</fullName>
    </submittedName>
</protein>
<feature type="domain" description="PAC" evidence="2">
    <location>
        <begin position="84"/>
        <end position="136"/>
    </location>
</feature>
<dbReference type="InterPro" id="IPR035919">
    <property type="entry name" value="EAL_sf"/>
</dbReference>
<gene>
    <name evidence="5" type="ORF">N7Z68_08960</name>
</gene>
<dbReference type="SMART" id="SM00052">
    <property type="entry name" value="EAL"/>
    <property type="match status" value="1"/>
</dbReference>
<proteinExistence type="predicted"/>
<dbReference type="Proteomes" id="UP001148125">
    <property type="component" value="Unassembled WGS sequence"/>
</dbReference>
<dbReference type="PROSITE" id="PS50113">
    <property type="entry name" value="PAC"/>
    <property type="match status" value="1"/>
</dbReference>
<dbReference type="PANTHER" id="PTHR44757">
    <property type="entry name" value="DIGUANYLATE CYCLASE DGCP"/>
    <property type="match status" value="1"/>
</dbReference>
<evidence type="ECO:0000313" key="6">
    <source>
        <dbReference type="Proteomes" id="UP001148125"/>
    </source>
</evidence>
<dbReference type="Pfam" id="PF13426">
    <property type="entry name" value="PAS_9"/>
    <property type="match status" value="1"/>
</dbReference>
<evidence type="ECO:0000313" key="5">
    <source>
        <dbReference type="EMBL" id="MDE5413515.1"/>
    </source>
</evidence>
<organism evidence="5 6">
    <name type="scientific">Alkalihalobacterium chitinilyticum</name>
    <dbReference type="NCBI Taxonomy" id="2980103"/>
    <lineage>
        <taxon>Bacteria</taxon>
        <taxon>Bacillati</taxon>
        <taxon>Bacillota</taxon>
        <taxon>Bacilli</taxon>
        <taxon>Bacillales</taxon>
        <taxon>Bacillaceae</taxon>
        <taxon>Alkalihalobacterium</taxon>
    </lineage>
</organism>
<dbReference type="CDD" id="cd00130">
    <property type="entry name" value="PAS"/>
    <property type="match status" value="1"/>
</dbReference>
<accession>A0ABT5VDI5</accession>
<dbReference type="InterPro" id="IPR001610">
    <property type="entry name" value="PAC"/>
</dbReference>
<dbReference type="EMBL" id="JAOTPO010000005">
    <property type="protein sequence ID" value="MDE5413515.1"/>
    <property type="molecule type" value="Genomic_DNA"/>
</dbReference>
<dbReference type="PROSITE" id="PS50887">
    <property type="entry name" value="GGDEF"/>
    <property type="match status" value="1"/>
</dbReference>
<dbReference type="SMART" id="SM00086">
    <property type="entry name" value="PAC"/>
    <property type="match status" value="1"/>
</dbReference>
<dbReference type="SUPFAM" id="SSF141868">
    <property type="entry name" value="EAL domain-like"/>
    <property type="match status" value="1"/>
</dbReference>
<dbReference type="InterPro" id="IPR043128">
    <property type="entry name" value="Rev_trsase/Diguanyl_cyclase"/>
</dbReference>
<keyword evidence="6" id="KW-1185">Reference proteome</keyword>
<dbReference type="InterPro" id="IPR000014">
    <property type="entry name" value="PAS"/>
</dbReference>
<evidence type="ECO:0000259" key="3">
    <source>
        <dbReference type="PROSITE" id="PS50883"/>
    </source>
</evidence>
<dbReference type="Gene3D" id="3.30.450.20">
    <property type="entry name" value="PAS domain"/>
    <property type="match status" value="1"/>
</dbReference>
<dbReference type="InterPro" id="IPR052155">
    <property type="entry name" value="Biofilm_reg_signaling"/>
</dbReference>
<evidence type="ECO:0000259" key="1">
    <source>
        <dbReference type="PROSITE" id="PS50112"/>
    </source>
</evidence>
<dbReference type="SMART" id="SM00267">
    <property type="entry name" value="GGDEF"/>
    <property type="match status" value="1"/>
</dbReference>